<dbReference type="CDD" id="cd09873">
    <property type="entry name" value="PIN_Pae0151-like"/>
    <property type="match status" value="1"/>
</dbReference>
<dbReference type="AlphaFoldDB" id="A0A238V9W7"/>
<keyword evidence="5 6" id="KW-0460">Magnesium</keyword>
<proteinExistence type="inferred from homology"/>
<keyword evidence="4 6" id="KW-0378">Hydrolase</keyword>
<dbReference type="SUPFAM" id="SSF88723">
    <property type="entry name" value="PIN domain-like"/>
    <property type="match status" value="1"/>
</dbReference>
<dbReference type="RefSeq" id="WP_089335122.1">
    <property type="nucleotide sequence ID" value="NZ_FZNO01000002.1"/>
</dbReference>
<dbReference type="InterPro" id="IPR002716">
    <property type="entry name" value="PIN_dom"/>
</dbReference>
<reference evidence="8 9" key="1">
    <citation type="submission" date="2017-06" db="EMBL/GenBank/DDBJ databases">
        <authorList>
            <person name="Kim H.J."/>
            <person name="Triplett B.A."/>
        </authorList>
    </citation>
    <scope>NUCLEOTIDE SEQUENCE [LARGE SCALE GENOMIC DNA]</scope>
    <source>
        <strain evidence="8 9">DSM 44272</strain>
    </source>
</reference>
<dbReference type="Gene3D" id="3.40.50.1010">
    <property type="entry name" value="5'-nuclease"/>
    <property type="match status" value="1"/>
</dbReference>
<dbReference type="GO" id="GO:0090729">
    <property type="term" value="F:toxin activity"/>
    <property type="evidence" value="ECO:0007669"/>
    <property type="project" value="UniProtKB-KW"/>
</dbReference>
<comment type="function">
    <text evidence="6">Toxic component of a toxin-antitoxin (TA) system. An RNase.</text>
</comment>
<dbReference type="OrthoDB" id="4377304at2"/>
<dbReference type="InterPro" id="IPR044153">
    <property type="entry name" value="PIN_Pae0151-like"/>
</dbReference>
<feature type="binding site" evidence="6">
    <location>
        <position position="5"/>
    </location>
    <ligand>
        <name>Mg(2+)</name>
        <dbReference type="ChEBI" id="CHEBI:18420"/>
    </ligand>
</feature>
<comment type="similarity">
    <text evidence="6">Belongs to the PINc/VapC protein family.</text>
</comment>
<keyword evidence="9" id="KW-1185">Reference proteome</keyword>
<protein>
    <recommendedName>
        <fullName evidence="6">Ribonuclease VapC</fullName>
        <shortName evidence="6">RNase VapC</shortName>
        <ecNumber evidence="6">3.1.-.-</ecNumber>
    </recommendedName>
    <alternativeName>
        <fullName evidence="6">Toxin VapC</fullName>
    </alternativeName>
</protein>
<evidence type="ECO:0000256" key="3">
    <source>
        <dbReference type="ARBA" id="ARBA00022723"/>
    </source>
</evidence>
<evidence type="ECO:0000259" key="7">
    <source>
        <dbReference type="Pfam" id="PF01850"/>
    </source>
</evidence>
<evidence type="ECO:0000256" key="6">
    <source>
        <dbReference type="HAMAP-Rule" id="MF_00265"/>
    </source>
</evidence>
<dbReference type="InterPro" id="IPR029060">
    <property type="entry name" value="PIN-like_dom_sf"/>
</dbReference>
<gene>
    <name evidence="6" type="primary">vapC</name>
    <name evidence="8" type="ORF">SAMN06272737_102282</name>
</gene>
<accession>A0A238V9W7</accession>
<dbReference type="InterPro" id="IPR051619">
    <property type="entry name" value="TypeII_TA_RNase_PINc/VapC"/>
</dbReference>
<dbReference type="PANTHER" id="PTHR35901">
    <property type="entry name" value="RIBONUCLEASE VAPC3"/>
    <property type="match status" value="1"/>
</dbReference>
<keyword evidence="1 6" id="KW-1277">Toxin-antitoxin system</keyword>
<sequence>MIVVDASIVVTGLLVAGPAGDAAREVLRSGPLHAPHLLDVEATSAVRHWVLSGRLSVEHARMSLRDLRDLAADRHAHEPLLDRVLDLRDAVSAYDAVYVALAELLGASLVTADHRLARAPGIRCPVTLLTA</sequence>
<feature type="binding site" evidence="6">
    <location>
        <position position="95"/>
    </location>
    <ligand>
        <name>Mg(2+)</name>
        <dbReference type="ChEBI" id="CHEBI:18420"/>
    </ligand>
</feature>
<keyword evidence="3 6" id="KW-0479">Metal-binding</keyword>
<evidence type="ECO:0000256" key="1">
    <source>
        <dbReference type="ARBA" id="ARBA00022649"/>
    </source>
</evidence>
<dbReference type="PANTHER" id="PTHR35901:SF1">
    <property type="entry name" value="EXONUCLEASE VAPC9"/>
    <property type="match status" value="1"/>
</dbReference>
<name>A0A238V9W7_9ACTN</name>
<dbReference type="Pfam" id="PF01850">
    <property type="entry name" value="PIN"/>
    <property type="match status" value="1"/>
</dbReference>
<comment type="cofactor">
    <cofactor evidence="6">
        <name>Mg(2+)</name>
        <dbReference type="ChEBI" id="CHEBI:18420"/>
    </cofactor>
</comment>
<dbReference type="EMBL" id="FZNO01000002">
    <property type="protein sequence ID" value="SNR31185.1"/>
    <property type="molecule type" value="Genomic_DNA"/>
</dbReference>
<evidence type="ECO:0000256" key="2">
    <source>
        <dbReference type="ARBA" id="ARBA00022722"/>
    </source>
</evidence>
<dbReference type="GO" id="GO:0016787">
    <property type="term" value="F:hydrolase activity"/>
    <property type="evidence" value="ECO:0007669"/>
    <property type="project" value="UniProtKB-KW"/>
</dbReference>
<evidence type="ECO:0000256" key="4">
    <source>
        <dbReference type="ARBA" id="ARBA00022801"/>
    </source>
</evidence>
<dbReference type="InterPro" id="IPR022907">
    <property type="entry name" value="VapC_family"/>
</dbReference>
<evidence type="ECO:0000313" key="9">
    <source>
        <dbReference type="Proteomes" id="UP000198403"/>
    </source>
</evidence>
<feature type="domain" description="PIN" evidence="7">
    <location>
        <begin position="2"/>
        <end position="120"/>
    </location>
</feature>
<keyword evidence="2 6" id="KW-0540">Nuclease</keyword>
<dbReference type="HAMAP" id="MF_00265">
    <property type="entry name" value="VapC_Nob1"/>
    <property type="match status" value="1"/>
</dbReference>
<dbReference type="GO" id="GO:0004540">
    <property type="term" value="F:RNA nuclease activity"/>
    <property type="evidence" value="ECO:0007669"/>
    <property type="project" value="InterPro"/>
</dbReference>
<dbReference type="GO" id="GO:0000287">
    <property type="term" value="F:magnesium ion binding"/>
    <property type="evidence" value="ECO:0007669"/>
    <property type="project" value="UniProtKB-UniRule"/>
</dbReference>
<organism evidence="8 9">
    <name type="scientific">Blastococcus mobilis</name>
    <dbReference type="NCBI Taxonomy" id="1938746"/>
    <lineage>
        <taxon>Bacteria</taxon>
        <taxon>Bacillati</taxon>
        <taxon>Actinomycetota</taxon>
        <taxon>Actinomycetes</taxon>
        <taxon>Geodermatophilales</taxon>
        <taxon>Geodermatophilaceae</taxon>
        <taxon>Blastococcus</taxon>
    </lineage>
</organism>
<dbReference type="Proteomes" id="UP000198403">
    <property type="component" value="Unassembled WGS sequence"/>
</dbReference>
<evidence type="ECO:0000313" key="8">
    <source>
        <dbReference type="EMBL" id="SNR31185.1"/>
    </source>
</evidence>
<evidence type="ECO:0000256" key="5">
    <source>
        <dbReference type="ARBA" id="ARBA00022842"/>
    </source>
</evidence>
<keyword evidence="6" id="KW-0800">Toxin</keyword>
<dbReference type="EC" id="3.1.-.-" evidence="6"/>